<feature type="transmembrane region" description="Helical" evidence="2">
    <location>
        <begin position="191"/>
        <end position="209"/>
    </location>
</feature>
<feature type="compositionally biased region" description="Basic and acidic residues" evidence="1">
    <location>
        <begin position="348"/>
        <end position="358"/>
    </location>
</feature>
<organism evidence="3 4">
    <name type="scientific">Trichogramma brassicae</name>
    <dbReference type="NCBI Taxonomy" id="86971"/>
    <lineage>
        <taxon>Eukaryota</taxon>
        <taxon>Metazoa</taxon>
        <taxon>Ecdysozoa</taxon>
        <taxon>Arthropoda</taxon>
        <taxon>Hexapoda</taxon>
        <taxon>Insecta</taxon>
        <taxon>Pterygota</taxon>
        <taxon>Neoptera</taxon>
        <taxon>Endopterygota</taxon>
        <taxon>Hymenoptera</taxon>
        <taxon>Apocrita</taxon>
        <taxon>Proctotrupomorpha</taxon>
        <taxon>Chalcidoidea</taxon>
        <taxon>Trichogrammatidae</taxon>
        <taxon>Trichogramma</taxon>
    </lineage>
</organism>
<sequence length="358" mass="40710">MHAVQHSREAGNFELLRTTPALQSKVYTYNIGYVSGGTHTADRLISRGNKTRAGYTRGIRRIHQPRRIHGRYTCIHRNTDMHTSKSEQRKEGERVRRKTVHMATGARAFCVSKLFQFCGTTQEYTHVSFCPTRLRAKRTRIRQFQYSQGYKIKLNKHISILFIWKFTRCIDTLESVYSEPRRRARASRCKSFVMAFSGCILCAAAAAAAPERTNMDLIRNNTTFESLQDRDQAGDESYLNSDTSSDDSEPSLDTSSNRSYSSSSSSSDDSESSWSSSSDDSSDSSSDDEYHKIRKLKIFAREIHSRHRKRATGIFDRAALSLDQRLDEPISKSSPDLSSRRNRASSIGRRELRGPSMG</sequence>
<reference evidence="3 4" key="1">
    <citation type="submission" date="2020-02" db="EMBL/GenBank/DDBJ databases">
        <authorList>
            <person name="Ferguson B K."/>
        </authorList>
    </citation>
    <scope>NUCLEOTIDE SEQUENCE [LARGE SCALE GENOMIC DNA]</scope>
</reference>
<keyword evidence="2" id="KW-0812">Transmembrane</keyword>
<feature type="region of interest" description="Disordered" evidence="1">
    <location>
        <begin position="225"/>
        <end position="287"/>
    </location>
</feature>
<name>A0A6H5IQ60_9HYME</name>
<evidence type="ECO:0000313" key="4">
    <source>
        <dbReference type="Proteomes" id="UP000479190"/>
    </source>
</evidence>
<keyword evidence="2" id="KW-0472">Membrane</keyword>
<dbReference type="Proteomes" id="UP000479190">
    <property type="component" value="Unassembled WGS sequence"/>
</dbReference>
<accession>A0A6H5IQ60</accession>
<feature type="region of interest" description="Disordered" evidence="1">
    <location>
        <begin position="307"/>
        <end position="358"/>
    </location>
</feature>
<feature type="compositionally biased region" description="Low complexity" evidence="1">
    <location>
        <begin position="251"/>
        <end position="279"/>
    </location>
</feature>
<dbReference type="EMBL" id="CADCXV010000928">
    <property type="protein sequence ID" value="CAB0038947.1"/>
    <property type="molecule type" value="Genomic_DNA"/>
</dbReference>
<gene>
    <name evidence="3" type="ORF">TBRA_LOCUS10714</name>
</gene>
<keyword evidence="2" id="KW-1133">Transmembrane helix</keyword>
<evidence type="ECO:0000313" key="3">
    <source>
        <dbReference type="EMBL" id="CAB0038947.1"/>
    </source>
</evidence>
<evidence type="ECO:0000256" key="2">
    <source>
        <dbReference type="SAM" id="Phobius"/>
    </source>
</evidence>
<proteinExistence type="predicted"/>
<keyword evidence="4" id="KW-1185">Reference proteome</keyword>
<evidence type="ECO:0000256" key="1">
    <source>
        <dbReference type="SAM" id="MobiDB-lite"/>
    </source>
</evidence>
<protein>
    <submittedName>
        <fullName evidence="3">Uncharacterized protein</fullName>
    </submittedName>
</protein>
<dbReference type="AlphaFoldDB" id="A0A6H5IQ60"/>